<protein>
    <submittedName>
        <fullName evidence="1">Uncharacterized protein</fullName>
    </submittedName>
</protein>
<keyword evidence="2" id="KW-1185">Reference proteome</keyword>
<dbReference type="PaxDb" id="29760-VIT_08s0007g02750.t01"/>
<dbReference type="HOGENOM" id="CLU_3427238_0_0_1"/>
<proteinExistence type="predicted"/>
<dbReference type="Proteomes" id="UP000009183">
    <property type="component" value="Chromosome 8"/>
</dbReference>
<evidence type="ECO:0000313" key="2">
    <source>
        <dbReference type="Proteomes" id="UP000009183"/>
    </source>
</evidence>
<dbReference type="InParanoid" id="D7TH33"/>
<gene>
    <name evidence="1" type="ordered locus">VIT_08s0007g02750</name>
</gene>
<dbReference type="AlphaFoldDB" id="D7TH33"/>
<name>D7TH33_VITVI</name>
<accession>D7TH33</accession>
<organism evidence="1 2">
    <name type="scientific">Vitis vinifera</name>
    <name type="common">Grape</name>
    <dbReference type="NCBI Taxonomy" id="29760"/>
    <lineage>
        <taxon>Eukaryota</taxon>
        <taxon>Viridiplantae</taxon>
        <taxon>Streptophyta</taxon>
        <taxon>Embryophyta</taxon>
        <taxon>Tracheophyta</taxon>
        <taxon>Spermatophyta</taxon>
        <taxon>Magnoliopsida</taxon>
        <taxon>eudicotyledons</taxon>
        <taxon>Gunneridae</taxon>
        <taxon>Pentapetalae</taxon>
        <taxon>rosids</taxon>
        <taxon>Vitales</taxon>
        <taxon>Vitaceae</taxon>
        <taxon>Viteae</taxon>
        <taxon>Vitis</taxon>
    </lineage>
</organism>
<evidence type="ECO:0000313" key="1">
    <source>
        <dbReference type="EMBL" id="CBI30349.3"/>
    </source>
</evidence>
<sequence>MWPLFRTLTGFSFCFYKTRVI</sequence>
<reference evidence="2" key="1">
    <citation type="journal article" date="2007" name="Nature">
        <title>The grapevine genome sequence suggests ancestral hexaploidization in major angiosperm phyla.</title>
        <authorList>
            <consortium name="The French-Italian Public Consortium for Grapevine Genome Characterization."/>
            <person name="Jaillon O."/>
            <person name="Aury J.-M."/>
            <person name="Noel B."/>
            <person name="Policriti A."/>
            <person name="Clepet C."/>
            <person name="Casagrande A."/>
            <person name="Choisne N."/>
            <person name="Aubourg S."/>
            <person name="Vitulo N."/>
            <person name="Jubin C."/>
            <person name="Vezzi A."/>
            <person name="Legeai F."/>
            <person name="Hugueney P."/>
            <person name="Dasilva C."/>
            <person name="Horner D."/>
            <person name="Mica E."/>
            <person name="Jublot D."/>
            <person name="Poulain J."/>
            <person name="Bruyere C."/>
            <person name="Billault A."/>
            <person name="Segurens B."/>
            <person name="Gouyvenoux M."/>
            <person name="Ugarte E."/>
            <person name="Cattonaro F."/>
            <person name="Anthouard V."/>
            <person name="Vico V."/>
            <person name="Del Fabbro C."/>
            <person name="Alaux M."/>
            <person name="Di Gaspero G."/>
            <person name="Dumas V."/>
            <person name="Felice N."/>
            <person name="Paillard S."/>
            <person name="Juman I."/>
            <person name="Moroldo M."/>
            <person name="Scalabrin S."/>
            <person name="Canaguier A."/>
            <person name="Le Clainche I."/>
            <person name="Malacrida G."/>
            <person name="Durand E."/>
            <person name="Pesole G."/>
            <person name="Laucou V."/>
            <person name="Chatelet P."/>
            <person name="Merdinoglu D."/>
            <person name="Delledonne M."/>
            <person name="Pezzotti M."/>
            <person name="Lecharny A."/>
            <person name="Scarpelli C."/>
            <person name="Artiguenave F."/>
            <person name="Pe M.E."/>
            <person name="Valle G."/>
            <person name="Morgante M."/>
            <person name="Caboche M."/>
            <person name="Adam-Blondon A.-F."/>
            <person name="Weissenbach J."/>
            <person name="Quetier F."/>
            <person name="Wincker P."/>
        </authorList>
    </citation>
    <scope>NUCLEOTIDE SEQUENCE [LARGE SCALE GENOMIC DNA]</scope>
    <source>
        <strain evidence="2">cv. Pinot noir / PN40024</strain>
    </source>
</reference>
<dbReference type="EMBL" id="FN595991">
    <property type="protein sequence ID" value="CBI30349.3"/>
    <property type="molecule type" value="Genomic_DNA"/>
</dbReference>